<accession>A0A4R3LYQ6</accession>
<dbReference type="EMBL" id="SMAJ01000009">
    <property type="protein sequence ID" value="TCT05792.1"/>
    <property type="molecule type" value="Genomic_DNA"/>
</dbReference>
<feature type="transmembrane region" description="Helical" evidence="1">
    <location>
        <begin position="387"/>
        <end position="409"/>
    </location>
</feature>
<dbReference type="PANTHER" id="PTHR34219:SF1">
    <property type="entry name" value="PEPSY DOMAIN-CONTAINING PROTEIN"/>
    <property type="match status" value="1"/>
</dbReference>
<feature type="transmembrane region" description="Helical" evidence="1">
    <location>
        <begin position="429"/>
        <end position="460"/>
    </location>
</feature>
<feature type="transmembrane region" description="Helical" evidence="1">
    <location>
        <begin position="29"/>
        <end position="51"/>
    </location>
</feature>
<dbReference type="OrthoDB" id="9791166at2"/>
<comment type="caution">
    <text evidence="2">The sequence shown here is derived from an EMBL/GenBank/DDBJ whole genome shotgun (WGS) entry which is preliminary data.</text>
</comment>
<dbReference type="Pfam" id="PF03929">
    <property type="entry name" value="PepSY_TM"/>
    <property type="match status" value="1"/>
</dbReference>
<name>A0A4R3LYQ6_9BURK</name>
<dbReference type="RefSeq" id="WP_132583181.1">
    <property type="nucleotide sequence ID" value="NZ_SMAJ01000009.1"/>
</dbReference>
<sequence length="472" mass="51660">MNTPTFTTHATTAQRHAQQRYQMLWRWHFYAGLFVMPLLLLLSITGTLYVFQPQIEALLYPNRLFVAVPAQDAARLSYSDLAQAAQAALPAQSSLLRVNVDNTADRSAELVYKLPSGRKTSIYLNPYNGQVLGRLDVDRRFMKVVRNLHRDLMLGRWGGILMELAATWTLVMLATGIALWWPDKSSQAVRSKGRLRPRAELQGRLWWRDLHTVIGIWFAAGAFFFVLSGMPWSGVWGANVKALATSMSFGYPASGVRTGHVHSARPGQTKLADEPFTQTPWATGDTAVPQSSHAGHGRASLDQIIAAIRQAGLAGGYELAVPQTMDGVFTASYYPADPQGQRTLHLDPYTGEVVAQTRYAQYGFLAKAISLGTALHMGQLAGRINQIVCAVIALALGALSLTGLIMWWSRRPRGTLAAPARTASAGRTLGWKLGLGALGLVFPLMGLTLILVALLDWWVFAPKRGRRVASAA</sequence>
<feature type="transmembrane region" description="Helical" evidence="1">
    <location>
        <begin position="160"/>
        <end position="181"/>
    </location>
</feature>
<evidence type="ECO:0000256" key="1">
    <source>
        <dbReference type="SAM" id="Phobius"/>
    </source>
</evidence>
<keyword evidence="1" id="KW-0472">Membrane</keyword>
<feature type="transmembrane region" description="Helical" evidence="1">
    <location>
        <begin position="214"/>
        <end position="238"/>
    </location>
</feature>
<evidence type="ECO:0000313" key="2">
    <source>
        <dbReference type="EMBL" id="TCT05792.1"/>
    </source>
</evidence>
<gene>
    <name evidence="2" type="ORF">EDC26_10980</name>
</gene>
<reference evidence="2 3" key="1">
    <citation type="submission" date="2019-03" db="EMBL/GenBank/DDBJ databases">
        <title>Genomic Encyclopedia of Type Strains, Phase IV (KMG-IV): sequencing the most valuable type-strain genomes for metagenomic binning, comparative biology and taxonomic classification.</title>
        <authorList>
            <person name="Goeker M."/>
        </authorList>
    </citation>
    <scope>NUCLEOTIDE SEQUENCE [LARGE SCALE GENOMIC DNA]</scope>
    <source>
        <strain evidence="2 3">DSM 24591</strain>
    </source>
</reference>
<keyword evidence="3" id="KW-1185">Reference proteome</keyword>
<evidence type="ECO:0000313" key="3">
    <source>
        <dbReference type="Proteomes" id="UP000295525"/>
    </source>
</evidence>
<dbReference type="AlphaFoldDB" id="A0A4R3LYQ6"/>
<proteinExistence type="predicted"/>
<protein>
    <submittedName>
        <fullName evidence="2">Putative iron-regulated membrane protein</fullName>
    </submittedName>
</protein>
<dbReference type="PANTHER" id="PTHR34219">
    <property type="entry name" value="IRON-REGULATED INNER MEMBRANE PROTEIN-RELATED"/>
    <property type="match status" value="1"/>
</dbReference>
<organism evidence="2 3">
    <name type="scientific">Paralcaligenes ureilyticus</name>
    <dbReference type="NCBI Taxonomy" id="627131"/>
    <lineage>
        <taxon>Bacteria</taxon>
        <taxon>Pseudomonadati</taxon>
        <taxon>Pseudomonadota</taxon>
        <taxon>Betaproteobacteria</taxon>
        <taxon>Burkholderiales</taxon>
        <taxon>Alcaligenaceae</taxon>
        <taxon>Paralcaligenes</taxon>
    </lineage>
</organism>
<dbReference type="Proteomes" id="UP000295525">
    <property type="component" value="Unassembled WGS sequence"/>
</dbReference>
<keyword evidence="1" id="KW-0812">Transmembrane</keyword>
<dbReference type="InterPro" id="IPR005625">
    <property type="entry name" value="PepSY-ass_TM"/>
</dbReference>
<keyword evidence="1" id="KW-1133">Transmembrane helix</keyword>